<dbReference type="GO" id="GO:0005096">
    <property type="term" value="F:GTPase activator activity"/>
    <property type="evidence" value="ECO:0007669"/>
    <property type="project" value="InterPro"/>
</dbReference>
<evidence type="ECO:0000313" key="3">
    <source>
        <dbReference type="Proteomes" id="UP000694396"/>
    </source>
</evidence>
<keyword evidence="1" id="KW-0732">Signal</keyword>
<dbReference type="PANTHER" id="PTHR12552:SF2">
    <property type="entry name" value="OLIGOPHRENIN-1"/>
    <property type="match status" value="1"/>
</dbReference>
<organism evidence="2 3">
    <name type="scientific">Cyanoderma ruficeps</name>
    <name type="common">rufous-capped babbler</name>
    <dbReference type="NCBI Taxonomy" id="181631"/>
    <lineage>
        <taxon>Eukaryota</taxon>
        <taxon>Metazoa</taxon>
        <taxon>Chordata</taxon>
        <taxon>Craniata</taxon>
        <taxon>Vertebrata</taxon>
        <taxon>Euteleostomi</taxon>
        <taxon>Archelosauria</taxon>
        <taxon>Archosauria</taxon>
        <taxon>Dinosauria</taxon>
        <taxon>Saurischia</taxon>
        <taxon>Theropoda</taxon>
        <taxon>Coelurosauria</taxon>
        <taxon>Aves</taxon>
        <taxon>Neognathae</taxon>
        <taxon>Neoaves</taxon>
        <taxon>Telluraves</taxon>
        <taxon>Australaves</taxon>
        <taxon>Passeriformes</taxon>
        <taxon>Sylvioidea</taxon>
        <taxon>Timaliidae</taxon>
        <taxon>Cyanoderma</taxon>
    </lineage>
</organism>
<dbReference type="GO" id="GO:0030036">
    <property type="term" value="P:actin cytoskeleton organization"/>
    <property type="evidence" value="ECO:0007669"/>
    <property type="project" value="TreeGrafter"/>
</dbReference>
<dbReference type="PANTHER" id="PTHR12552">
    <property type="entry name" value="OLIGOPHRENIN 1"/>
    <property type="match status" value="1"/>
</dbReference>
<dbReference type="Gene3D" id="1.20.1270.60">
    <property type="entry name" value="Arfaptin homology (AH) domain/BAR domain"/>
    <property type="match status" value="1"/>
</dbReference>
<reference evidence="2" key="1">
    <citation type="submission" date="2025-08" db="UniProtKB">
        <authorList>
            <consortium name="Ensembl"/>
        </authorList>
    </citation>
    <scope>IDENTIFICATION</scope>
</reference>
<dbReference type="InterPro" id="IPR027267">
    <property type="entry name" value="AH/BAR_dom_sf"/>
</dbReference>
<dbReference type="AlphaFoldDB" id="A0A8C3QFA3"/>
<dbReference type="GO" id="GO:0005737">
    <property type="term" value="C:cytoplasm"/>
    <property type="evidence" value="ECO:0007669"/>
    <property type="project" value="TreeGrafter"/>
</dbReference>
<dbReference type="InterPro" id="IPR047234">
    <property type="entry name" value="GRAF_fam"/>
</dbReference>
<dbReference type="SUPFAM" id="SSF103657">
    <property type="entry name" value="BAR/IMD domain-like"/>
    <property type="match status" value="1"/>
</dbReference>
<sequence>MVLSSAAPCPLSGVLSRVSLFAALVHLCSLCTAADSDEDFLPACQPARLLLSFWYSSETNDELFRPESCQNLINLFLTLTCQTLKKKFEKDGEKFYSMLDRHLHLSSKKKESQLQEVRMEFFSELVCPFPPLQVLAFLHSLFIYNNLTVELTQDFLPYKQQLQLSLNHFSSMWEELEDLKKTMKEVPLTCKLPGQQTIKGYLYTQEKWALGISWVKYYCQYEKEAKTLWMTPIDHKPRAKQVSWMSANIRPTTGPTLHPCMASLPVTADPARATEQRGGLCPLPAHTGHFGVTWKSYPCEERSHSTVSLGAQALQGLAADVGHVT</sequence>
<name>A0A8C3QFA3_9PASS</name>
<dbReference type="GO" id="GO:0015629">
    <property type="term" value="C:actin cytoskeleton"/>
    <property type="evidence" value="ECO:0007669"/>
    <property type="project" value="TreeGrafter"/>
</dbReference>
<dbReference type="GO" id="GO:0043195">
    <property type="term" value="C:terminal bouton"/>
    <property type="evidence" value="ECO:0007669"/>
    <property type="project" value="TreeGrafter"/>
</dbReference>
<dbReference type="Proteomes" id="UP000694396">
    <property type="component" value="Unplaced"/>
</dbReference>
<keyword evidence="3" id="KW-1185">Reference proteome</keyword>
<accession>A0A8C3QFA3</accession>
<reference evidence="2" key="2">
    <citation type="submission" date="2025-09" db="UniProtKB">
        <authorList>
            <consortium name="Ensembl"/>
        </authorList>
    </citation>
    <scope>IDENTIFICATION</scope>
</reference>
<dbReference type="GO" id="GO:1901799">
    <property type="term" value="P:negative regulation of proteasomal protein catabolic process"/>
    <property type="evidence" value="ECO:0007669"/>
    <property type="project" value="TreeGrafter"/>
</dbReference>
<dbReference type="Ensembl" id="ENSCRFT00000002061.1">
    <property type="protein sequence ID" value="ENSCRFP00000001975.1"/>
    <property type="gene ID" value="ENSCRFG00000001646.1"/>
</dbReference>
<dbReference type="GO" id="GO:0051966">
    <property type="term" value="P:regulation of synaptic transmission, glutamatergic"/>
    <property type="evidence" value="ECO:0007669"/>
    <property type="project" value="TreeGrafter"/>
</dbReference>
<feature type="signal peptide" evidence="1">
    <location>
        <begin position="1"/>
        <end position="36"/>
    </location>
</feature>
<evidence type="ECO:0000313" key="2">
    <source>
        <dbReference type="Ensembl" id="ENSCRFP00000001975.1"/>
    </source>
</evidence>
<feature type="chain" id="PRO_5034017803" evidence="1">
    <location>
        <begin position="37"/>
        <end position="325"/>
    </location>
</feature>
<dbReference type="GO" id="GO:0030100">
    <property type="term" value="P:regulation of endocytosis"/>
    <property type="evidence" value="ECO:0007669"/>
    <property type="project" value="TreeGrafter"/>
</dbReference>
<proteinExistence type="predicted"/>
<dbReference type="GO" id="GO:0048488">
    <property type="term" value="P:synaptic vesicle endocytosis"/>
    <property type="evidence" value="ECO:0007669"/>
    <property type="project" value="TreeGrafter"/>
</dbReference>
<protein>
    <submittedName>
        <fullName evidence="2">Uncharacterized protein</fullName>
    </submittedName>
</protein>
<evidence type="ECO:0000256" key="1">
    <source>
        <dbReference type="SAM" id="SignalP"/>
    </source>
</evidence>
<dbReference type="GO" id="GO:0043197">
    <property type="term" value="C:dendritic spine"/>
    <property type="evidence" value="ECO:0007669"/>
    <property type="project" value="TreeGrafter"/>
</dbReference>